<dbReference type="InterPro" id="IPR002014">
    <property type="entry name" value="VHS_dom"/>
</dbReference>
<feature type="compositionally biased region" description="Polar residues" evidence="1">
    <location>
        <begin position="790"/>
        <end position="802"/>
    </location>
</feature>
<dbReference type="PANTHER" id="PTHR47789:SF2">
    <property type="entry name" value="VHS DOMAIN-CONTAINING PROTEIN"/>
    <property type="match status" value="1"/>
</dbReference>
<evidence type="ECO:0000256" key="1">
    <source>
        <dbReference type="SAM" id="MobiDB-lite"/>
    </source>
</evidence>
<feature type="compositionally biased region" description="Low complexity" evidence="1">
    <location>
        <begin position="778"/>
        <end position="789"/>
    </location>
</feature>
<dbReference type="GO" id="GO:0007015">
    <property type="term" value="P:actin filament organization"/>
    <property type="evidence" value="ECO:0007669"/>
    <property type="project" value="InterPro"/>
</dbReference>
<accession>A0A0H2S3Z1</accession>
<dbReference type="InterPro" id="IPR038425">
    <property type="entry name" value="GAT_sf"/>
</dbReference>
<dbReference type="AlphaFoldDB" id="A0A0H2S3Z1"/>
<proteinExistence type="predicted"/>
<dbReference type="GO" id="GO:0007034">
    <property type="term" value="P:vacuolar transport"/>
    <property type="evidence" value="ECO:0007669"/>
    <property type="project" value="UniProtKB-ARBA"/>
</dbReference>
<feature type="compositionally biased region" description="Basic and acidic residues" evidence="1">
    <location>
        <begin position="355"/>
        <end position="367"/>
    </location>
</feature>
<feature type="compositionally biased region" description="Basic and acidic residues" evidence="1">
    <location>
        <begin position="219"/>
        <end position="322"/>
    </location>
</feature>
<organism evidence="3 4">
    <name type="scientific">Schizopora paradoxa</name>
    <dbReference type="NCBI Taxonomy" id="27342"/>
    <lineage>
        <taxon>Eukaryota</taxon>
        <taxon>Fungi</taxon>
        <taxon>Dikarya</taxon>
        <taxon>Basidiomycota</taxon>
        <taxon>Agaricomycotina</taxon>
        <taxon>Agaricomycetes</taxon>
        <taxon>Hymenochaetales</taxon>
        <taxon>Schizoporaceae</taxon>
        <taxon>Schizopora</taxon>
    </lineage>
</organism>
<dbReference type="Pfam" id="PF00790">
    <property type="entry name" value="VHS"/>
    <property type="match status" value="1"/>
</dbReference>
<dbReference type="CDD" id="cd16980">
    <property type="entry name" value="VHS_Lsb5"/>
    <property type="match status" value="1"/>
</dbReference>
<dbReference type="GO" id="GO:0030479">
    <property type="term" value="C:actin cortical patch"/>
    <property type="evidence" value="ECO:0007669"/>
    <property type="project" value="TreeGrafter"/>
</dbReference>
<evidence type="ECO:0000313" key="4">
    <source>
        <dbReference type="Proteomes" id="UP000053477"/>
    </source>
</evidence>
<dbReference type="GO" id="GO:0043130">
    <property type="term" value="F:ubiquitin binding"/>
    <property type="evidence" value="ECO:0007669"/>
    <property type="project" value="InterPro"/>
</dbReference>
<feature type="compositionally biased region" description="Basic and acidic residues" evidence="1">
    <location>
        <begin position="851"/>
        <end position="870"/>
    </location>
</feature>
<feature type="compositionally biased region" description="Polar residues" evidence="1">
    <location>
        <begin position="876"/>
        <end position="897"/>
    </location>
</feature>
<feature type="compositionally biased region" description="Pro residues" evidence="1">
    <location>
        <begin position="188"/>
        <end position="197"/>
    </location>
</feature>
<feature type="compositionally biased region" description="Basic and acidic residues" evidence="1">
    <location>
        <begin position="684"/>
        <end position="704"/>
    </location>
</feature>
<dbReference type="PANTHER" id="PTHR47789">
    <property type="entry name" value="LAS SEVENTEEN-BINDING PROTEIN 5"/>
    <property type="match status" value="1"/>
</dbReference>
<feature type="region of interest" description="Disordered" evidence="1">
    <location>
        <begin position="19"/>
        <end position="367"/>
    </location>
</feature>
<keyword evidence="4" id="KW-1185">Reference proteome</keyword>
<gene>
    <name evidence="3" type="ORF">SCHPADRAFT_899503</name>
</gene>
<dbReference type="CDD" id="cd21383">
    <property type="entry name" value="GAT_GGA_Tom1-like"/>
    <property type="match status" value="1"/>
</dbReference>
<protein>
    <recommendedName>
        <fullName evidence="2">VHS domain-containing protein</fullName>
    </recommendedName>
</protein>
<dbReference type="InterPro" id="IPR045007">
    <property type="entry name" value="LSB5"/>
</dbReference>
<dbReference type="Gene3D" id="1.20.58.160">
    <property type="match status" value="1"/>
</dbReference>
<dbReference type="Proteomes" id="UP000053477">
    <property type="component" value="Unassembled WGS sequence"/>
</dbReference>
<dbReference type="STRING" id="27342.A0A0H2S3Z1"/>
<feature type="domain" description="VHS" evidence="2">
    <location>
        <begin position="385"/>
        <end position="474"/>
    </location>
</feature>
<evidence type="ECO:0000259" key="2">
    <source>
        <dbReference type="PROSITE" id="PS50179"/>
    </source>
</evidence>
<dbReference type="EMBL" id="KQ085892">
    <property type="protein sequence ID" value="KLO18704.1"/>
    <property type="molecule type" value="Genomic_DNA"/>
</dbReference>
<name>A0A0H2S3Z1_9AGAM</name>
<sequence>MKKLFGSKAKAVTPATAYEDLTGAQQQQQQQHHPPDAFVQAQQQQQRALASDPTSPVLAEYRHHHSRQEQERTIRKQQRDSAIYNNSNNNSVGGGGSDDNWEFVHNPALQRDDSAGALPNPHPPVIPSSRTSSLGSLPLLPPGASPPAPGPLPSPLPESVYNSPPGSNQAPVSPSSMPFANILRKKPPPPAKEPPPQSNGVHVSGPAAILRSLEPRIQVNEKARSRKGSADSEVGHDSNHSHHPDVSDVERERDSKEIEREREWRERDREIRAAEDHRRYDNRDVERERERERESRQKQAAVRDRERERDKEKDRTHLDTRDGRRKKENSRERSRSKDREGKEDKKSQWATLFSKDARHDKEREEHEAEQLSRMIGFLTAQANIDVSMALDICERASANDMNAKQAAKSLRREFRYGETASQLSAARLWAIMTQNCKDDFIAHTNSKKFVECLENVITSSRTSPVVRDRLIDVLGTVAYKLSVQHRDTKESGKDNLRYLWRKYRPEGAPEEGVPASDDMLFSPTVSRPTARHLDSFASPPDHLRPEIASRKQSVNGVIPRDEDIRRLFQECSIGKGNAQLLNEALAFAGPDDLKEKDIIKEFYAKSRASKDLIETQISWAYSEAERAKEQQEAQWAQYNRTSPPPPTTEEKLLAELLKAHEDLSEVMRIYDDIERIGVEREFEKAVRERSRVETRHVPNYHDEYLETPGMVSSGSRSPSPSPQQHASHPLPQLPSLPQAPSIQTTNSYSSQNTHSLPSLAPPARTIRGPRSPAPPRSRSPSPARSSTPSMPGSRTHSRTSSIDGGFDPSRHTALGLAQANGKLPSPLHLEAAVIEPLIEPPTPIVKMSEKAMGKRKLVEPEPDDRLRPIDDEFPNDTDSLFNSTDFNDPDSPTSRNNIHYVYDASAERTKEWLKESGSHQSLH</sequence>
<evidence type="ECO:0000313" key="3">
    <source>
        <dbReference type="EMBL" id="KLO18704.1"/>
    </source>
</evidence>
<dbReference type="PROSITE" id="PS50179">
    <property type="entry name" value="VHS"/>
    <property type="match status" value="1"/>
</dbReference>
<dbReference type="Gene3D" id="1.25.40.90">
    <property type="match status" value="1"/>
</dbReference>
<dbReference type="InParanoid" id="A0A0H2S3Z1"/>
<reference evidence="3 4" key="1">
    <citation type="submission" date="2015-04" db="EMBL/GenBank/DDBJ databases">
        <title>Complete genome sequence of Schizopora paradoxa KUC8140, a cosmopolitan wood degrader in East Asia.</title>
        <authorList>
            <consortium name="DOE Joint Genome Institute"/>
            <person name="Min B."/>
            <person name="Park H."/>
            <person name="Jang Y."/>
            <person name="Kim J.-J."/>
            <person name="Kim K.H."/>
            <person name="Pangilinan J."/>
            <person name="Lipzen A."/>
            <person name="Riley R."/>
            <person name="Grigoriev I.V."/>
            <person name="Spatafora J.W."/>
            <person name="Choi I.-G."/>
        </authorList>
    </citation>
    <scope>NUCLEOTIDE SEQUENCE [LARGE SCALE GENOMIC DNA]</scope>
    <source>
        <strain evidence="3 4">KUC8140</strain>
    </source>
</reference>
<feature type="compositionally biased region" description="Basic and acidic residues" evidence="1">
    <location>
        <begin position="67"/>
        <end position="79"/>
    </location>
</feature>
<dbReference type="GO" id="GO:0051666">
    <property type="term" value="P:actin cortical patch localization"/>
    <property type="evidence" value="ECO:0007669"/>
    <property type="project" value="TreeGrafter"/>
</dbReference>
<feature type="compositionally biased region" description="Low complexity" evidence="1">
    <location>
        <begin position="712"/>
        <end position="741"/>
    </location>
</feature>
<feature type="compositionally biased region" description="Pro residues" evidence="1">
    <location>
        <begin position="139"/>
        <end position="156"/>
    </location>
</feature>
<dbReference type="SUPFAM" id="SSF48464">
    <property type="entry name" value="ENTH/VHS domain"/>
    <property type="match status" value="1"/>
</dbReference>
<dbReference type="SUPFAM" id="SSF89009">
    <property type="entry name" value="GAT-like domain"/>
    <property type="match status" value="1"/>
</dbReference>
<dbReference type="InterPro" id="IPR008942">
    <property type="entry name" value="ENTH_VHS"/>
</dbReference>
<feature type="compositionally biased region" description="Polar residues" evidence="1">
    <location>
        <begin position="160"/>
        <end position="178"/>
    </location>
</feature>
<feature type="region of interest" description="Disordered" evidence="1">
    <location>
        <begin position="851"/>
        <end position="898"/>
    </location>
</feature>
<feature type="region of interest" description="Disordered" evidence="1">
    <location>
        <begin position="684"/>
        <end position="812"/>
    </location>
</feature>
<feature type="compositionally biased region" description="Basic and acidic residues" evidence="1">
    <location>
        <begin position="329"/>
        <end position="347"/>
    </location>
</feature>
<dbReference type="OrthoDB" id="10255964at2759"/>
<dbReference type="GO" id="GO:0006897">
    <property type="term" value="P:endocytosis"/>
    <property type="evidence" value="ECO:0007669"/>
    <property type="project" value="InterPro"/>
</dbReference>
<feature type="compositionally biased region" description="Polar residues" evidence="1">
    <location>
        <begin position="742"/>
        <end position="756"/>
    </location>
</feature>
<dbReference type="GO" id="GO:0035091">
    <property type="term" value="F:phosphatidylinositol binding"/>
    <property type="evidence" value="ECO:0007669"/>
    <property type="project" value="InterPro"/>
</dbReference>